<accession>A0A1G9A7H6</accession>
<proteinExistence type="predicted"/>
<name>A0A1G9A7H6_9BACL</name>
<gene>
    <name evidence="1" type="ORF">SAMN05216192_13532</name>
</gene>
<dbReference type="Proteomes" id="UP000199050">
    <property type="component" value="Unassembled WGS sequence"/>
</dbReference>
<reference evidence="2" key="1">
    <citation type="submission" date="2016-10" db="EMBL/GenBank/DDBJ databases">
        <authorList>
            <person name="Varghese N."/>
            <person name="Submissions S."/>
        </authorList>
    </citation>
    <scope>NUCLEOTIDE SEQUENCE [LARGE SCALE GENOMIC DNA]</scope>
    <source>
        <strain evidence="2">CGMCC 1.11012</strain>
    </source>
</reference>
<sequence length="107" mass="12626">MEWYTFGQMLMQIRLGQKAVTPDGRTVIRTSGGLVWQEGRLAGAVVEIRDYLFSDIWTIIQHEESLREAGDREAHERREREMLVNQYEEARQMFLERRKDPAEEAGR</sequence>
<dbReference type="STRING" id="1174501.SAMN05216192_13532"/>
<organism evidence="1 2">
    <name type="scientific">Paenibacillus typhae</name>
    <dbReference type="NCBI Taxonomy" id="1174501"/>
    <lineage>
        <taxon>Bacteria</taxon>
        <taxon>Bacillati</taxon>
        <taxon>Bacillota</taxon>
        <taxon>Bacilli</taxon>
        <taxon>Bacillales</taxon>
        <taxon>Paenibacillaceae</taxon>
        <taxon>Paenibacillus</taxon>
    </lineage>
</organism>
<protein>
    <submittedName>
        <fullName evidence="1">Uncharacterized protein</fullName>
    </submittedName>
</protein>
<keyword evidence="2" id="KW-1185">Reference proteome</keyword>
<dbReference type="RefSeq" id="WP_090717590.1">
    <property type="nucleotide sequence ID" value="NZ_CBCSKY010000039.1"/>
</dbReference>
<dbReference type="OrthoDB" id="2640017at2"/>
<dbReference type="EMBL" id="FNDX01000035">
    <property type="protein sequence ID" value="SDK22410.1"/>
    <property type="molecule type" value="Genomic_DNA"/>
</dbReference>
<evidence type="ECO:0000313" key="2">
    <source>
        <dbReference type="Proteomes" id="UP000199050"/>
    </source>
</evidence>
<dbReference type="AlphaFoldDB" id="A0A1G9A7H6"/>
<evidence type="ECO:0000313" key="1">
    <source>
        <dbReference type="EMBL" id="SDK22410.1"/>
    </source>
</evidence>